<comment type="subunit">
    <text evidence="9">Component of the Mediator complex.</text>
</comment>
<protein>
    <recommendedName>
        <fullName evidence="3 9">Mediator of RNA polymerase II transcription subunit 10</fullName>
    </recommendedName>
    <alternativeName>
        <fullName evidence="8 9">Mediator complex subunit 10</fullName>
    </alternativeName>
</protein>
<dbReference type="GO" id="GO:0003712">
    <property type="term" value="F:transcription coregulator activity"/>
    <property type="evidence" value="ECO:0007669"/>
    <property type="project" value="InterPro"/>
</dbReference>
<reference evidence="11" key="2">
    <citation type="submission" date="2015-11" db="EMBL/GenBank/DDBJ databases">
        <authorList>
            <person name="Zhang Y."/>
            <person name="Guo Z."/>
        </authorList>
    </citation>
    <scope>NUCLEOTIDE SEQUENCE</scope>
</reference>
<dbReference type="OrthoDB" id="337270at2759"/>
<keyword evidence="12" id="KW-1185">Reference proteome</keyword>
<dbReference type="AlphaFoldDB" id="A0A068Y4W3"/>
<evidence type="ECO:0000256" key="5">
    <source>
        <dbReference type="ARBA" id="ARBA00023159"/>
    </source>
</evidence>
<dbReference type="GO" id="GO:0006357">
    <property type="term" value="P:regulation of transcription by RNA polymerase II"/>
    <property type="evidence" value="ECO:0007669"/>
    <property type="project" value="InterPro"/>
</dbReference>
<dbReference type="EMBL" id="LN902843">
    <property type="protein sequence ID" value="CDS39545.1"/>
    <property type="molecule type" value="Genomic_DNA"/>
</dbReference>
<dbReference type="PANTHER" id="PTHR13345:SF13">
    <property type="entry name" value="MEDIATOR OF RNA POLYMERASE II TRANSCRIPTION SUBUNIT 10"/>
    <property type="match status" value="1"/>
</dbReference>
<evidence type="ECO:0000313" key="12">
    <source>
        <dbReference type="Proteomes" id="UP000017246"/>
    </source>
</evidence>
<evidence type="ECO:0000256" key="10">
    <source>
        <dbReference type="SAM" id="MobiDB-lite"/>
    </source>
</evidence>
<reference evidence="11" key="1">
    <citation type="journal article" date="2013" name="Nature">
        <title>The genomes of four tapeworm species reveal adaptations to parasitism.</title>
        <authorList>
            <person name="Tsai I.J."/>
            <person name="Zarowiecki M."/>
            <person name="Holroyd N."/>
            <person name="Garciarrubio A."/>
            <person name="Sanchez-Flores A."/>
            <person name="Brooks K.L."/>
            <person name="Tracey A."/>
            <person name="Bobes R.J."/>
            <person name="Fragoso G."/>
            <person name="Sciutto E."/>
            <person name="Aslett M."/>
            <person name="Beasley H."/>
            <person name="Bennett H.M."/>
            <person name="Cai J."/>
            <person name="Camicia F."/>
            <person name="Clark R."/>
            <person name="Cucher M."/>
            <person name="De Silva N."/>
            <person name="Day T.A."/>
            <person name="Deplazes P."/>
            <person name="Estrada K."/>
            <person name="Fernandez C."/>
            <person name="Holland P.W."/>
            <person name="Hou J."/>
            <person name="Hu S."/>
            <person name="Huckvale T."/>
            <person name="Hung S.S."/>
            <person name="Kamenetzky L."/>
            <person name="Keane J.A."/>
            <person name="Kiss F."/>
            <person name="Koziol U."/>
            <person name="Lambert O."/>
            <person name="Liu K."/>
            <person name="Luo X."/>
            <person name="Luo Y."/>
            <person name="Macchiaroli N."/>
            <person name="Nichol S."/>
            <person name="Paps J."/>
            <person name="Parkinson J."/>
            <person name="Pouchkina-Stantcheva N."/>
            <person name="Riddiford N."/>
            <person name="Rosenzvit M."/>
            <person name="Salinas G."/>
            <person name="Wasmuth J.D."/>
            <person name="Zamanian M."/>
            <person name="Zheng Y."/>
            <person name="Cai X."/>
            <person name="Soberon X."/>
            <person name="Olson P.D."/>
            <person name="Laclette J.P."/>
            <person name="Brehm K."/>
            <person name="Berriman M."/>
            <person name="Garciarrubio A."/>
            <person name="Bobes R.J."/>
            <person name="Fragoso G."/>
            <person name="Sanchez-Flores A."/>
            <person name="Estrada K."/>
            <person name="Cevallos M.A."/>
            <person name="Morett E."/>
            <person name="Gonzalez V."/>
            <person name="Portillo T."/>
            <person name="Ochoa-Leyva A."/>
            <person name="Jose M.V."/>
            <person name="Sciutto E."/>
            <person name="Landa A."/>
            <person name="Jimenez L."/>
            <person name="Valdes V."/>
            <person name="Carrero J.C."/>
            <person name="Larralde C."/>
            <person name="Morales-Montor J."/>
            <person name="Limon-Lason J."/>
            <person name="Soberon X."/>
            <person name="Laclette J.P."/>
        </authorList>
    </citation>
    <scope>NUCLEOTIDE SEQUENCE [LARGE SCALE GENOMIC DNA]</scope>
</reference>
<keyword evidence="7 9" id="KW-0539">Nucleus</keyword>
<evidence type="ECO:0000256" key="9">
    <source>
        <dbReference type="RuleBase" id="RU364146"/>
    </source>
</evidence>
<evidence type="ECO:0000256" key="3">
    <source>
        <dbReference type="ARBA" id="ARBA00019617"/>
    </source>
</evidence>
<name>A0A068Y4W3_ECHMU</name>
<evidence type="ECO:0000256" key="7">
    <source>
        <dbReference type="ARBA" id="ARBA00023242"/>
    </source>
</evidence>
<organism evidence="11 12">
    <name type="scientific">Echinococcus multilocularis</name>
    <name type="common">Fox tapeworm</name>
    <dbReference type="NCBI Taxonomy" id="6211"/>
    <lineage>
        <taxon>Eukaryota</taxon>
        <taxon>Metazoa</taxon>
        <taxon>Spiralia</taxon>
        <taxon>Lophotrochozoa</taxon>
        <taxon>Platyhelminthes</taxon>
        <taxon>Cestoda</taxon>
        <taxon>Eucestoda</taxon>
        <taxon>Cyclophyllidea</taxon>
        <taxon>Taeniidae</taxon>
        <taxon>Echinococcus</taxon>
    </lineage>
</organism>
<dbReference type="eggNOG" id="KOG3046">
    <property type="taxonomic scope" value="Eukaryota"/>
</dbReference>
<evidence type="ECO:0000256" key="1">
    <source>
        <dbReference type="ARBA" id="ARBA00004123"/>
    </source>
</evidence>
<dbReference type="Proteomes" id="UP000017246">
    <property type="component" value="Unassembled WGS sequence"/>
</dbReference>
<evidence type="ECO:0000256" key="8">
    <source>
        <dbReference type="ARBA" id="ARBA00032004"/>
    </source>
</evidence>
<sequence>MTDRSKKFEQLEEHIESVIDHCREAGIIVCDYQPGVAFHKKINDLVLKLRDVDRMQQDVQDVLVPIAVFSKIDAGQNPQIYSRECMERVIAHNEVVRGKLESLRRFRYLLMVELSKRFPGEMANYRSMRDDAEPSQQGSQANLNDNLLQTGGSSSDTGLESILPPAR</sequence>
<dbReference type="STRING" id="6211.A0A068Y4W3"/>
<evidence type="ECO:0000256" key="6">
    <source>
        <dbReference type="ARBA" id="ARBA00023163"/>
    </source>
</evidence>
<comment type="subcellular location">
    <subcellularLocation>
        <location evidence="1 9">Nucleus</location>
    </subcellularLocation>
</comment>
<dbReference type="Pfam" id="PF09748">
    <property type="entry name" value="Med10"/>
    <property type="match status" value="1"/>
</dbReference>
<dbReference type="GO" id="GO:0016592">
    <property type="term" value="C:mediator complex"/>
    <property type="evidence" value="ECO:0007669"/>
    <property type="project" value="InterPro"/>
</dbReference>
<comment type="similarity">
    <text evidence="2 9">Belongs to the Mediator complex subunit 10 family.</text>
</comment>
<proteinExistence type="inferred from homology"/>
<evidence type="ECO:0000256" key="4">
    <source>
        <dbReference type="ARBA" id="ARBA00023015"/>
    </source>
</evidence>
<gene>
    <name evidence="9" type="primary">MED10</name>
    <name evidence="11" type="ORF">EmuJ_000707500</name>
</gene>
<keyword evidence="5 9" id="KW-0010">Activator</keyword>
<dbReference type="OMA" id="QYQRAKM"/>
<evidence type="ECO:0000313" key="11">
    <source>
        <dbReference type="EMBL" id="CDS39545.1"/>
    </source>
</evidence>
<feature type="region of interest" description="Disordered" evidence="10">
    <location>
        <begin position="129"/>
        <end position="167"/>
    </location>
</feature>
<feature type="compositionally biased region" description="Polar residues" evidence="10">
    <location>
        <begin position="134"/>
        <end position="158"/>
    </location>
</feature>
<evidence type="ECO:0000256" key="2">
    <source>
        <dbReference type="ARBA" id="ARBA00005389"/>
    </source>
</evidence>
<dbReference type="InterPro" id="IPR019145">
    <property type="entry name" value="Mediator_Med10"/>
</dbReference>
<keyword evidence="6 9" id="KW-0804">Transcription</keyword>
<comment type="function">
    <text evidence="9">Component of the Mediator complex, a coactivator involved in the regulated transcription of nearly all RNA polymerase II-dependent genes. Mediator functions as a bridge to convey information from gene-specific regulatory proteins to the basal RNA polymerase II transcription machinery. Mediator is recruited to promoters by direct interactions with regulatory proteins and serves as a scaffold for the assembly of a functional preinitiation complex with RNA polymerase II and the general transcription factors.</text>
</comment>
<dbReference type="PANTHER" id="PTHR13345">
    <property type="entry name" value="MEDIATOR OF RNA POLYMERASE II TRANSCRIPTION SUBUNIT 10"/>
    <property type="match status" value="1"/>
</dbReference>
<accession>A0A068Y4W3</accession>
<keyword evidence="4 9" id="KW-0805">Transcription regulation</keyword>